<dbReference type="PROSITE" id="PS50181">
    <property type="entry name" value="FBOX"/>
    <property type="match status" value="1"/>
</dbReference>
<keyword evidence="3" id="KW-1185">Reference proteome</keyword>
<sequence length="489" mass="55123">MSTLHSRQHLSTHLPVDIFYDILGHCDLASVLALSSTCRRLYEVAQHTTVWRAIVRRLQEQWILESDIPNLSELSSVELISIVKRAVIGPETWTRSTPEVRAAITIPATIRQGPGVLHWDDDTRLVPNGRYVLFLNEGHLQCFSIAEKRHIWTYVSEIPTTDHCSVQDFDVCAHPDKAGEWMVLMIGERTFPLHGMFPGRRNFITVIEFEPTTGYGPFNAFSLQGHVGTAEINSDRANFLLDWKRKQFVCVSGMGMFSRIGLITDHVVLKTARKGAEMLYLIPSADIFENYGTRVTTFDRLVSSVCMVDVLVLSATVEHTIVRSHITGDSDLVIHKSPLRDNTWRVWVYCAIPQSYGFPERRILRCYQITIHEGRPLLSQRSSLVPNLLRGPRGLSYSGHASVYYSPSRELIVPPPKPPSDQGAHALTSTIVTRAWRALKKPGYRSDSRLLDAAVVTLDGCDADHVHISAYAGALCYPTTTDIRILYYR</sequence>
<dbReference type="OrthoDB" id="3034290at2759"/>
<dbReference type="InterPro" id="IPR036047">
    <property type="entry name" value="F-box-like_dom_sf"/>
</dbReference>
<dbReference type="InterPro" id="IPR001810">
    <property type="entry name" value="F-box_dom"/>
</dbReference>
<dbReference type="Gene3D" id="1.20.1280.50">
    <property type="match status" value="1"/>
</dbReference>
<gene>
    <name evidence="2" type="ORF">MIND_00125600</name>
</gene>
<dbReference type="Pfam" id="PF12937">
    <property type="entry name" value="F-box-like"/>
    <property type="match status" value="1"/>
</dbReference>
<comment type="caution">
    <text evidence="2">The sequence shown here is derived from an EMBL/GenBank/DDBJ whole genome shotgun (WGS) entry which is preliminary data.</text>
</comment>
<dbReference type="SMART" id="SM00256">
    <property type="entry name" value="FBOX"/>
    <property type="match status" value="1"/>
</dbReference>
<proteinExistence type="predicted"/>
<dbReference type="AlphaFoldDB" id="A0A8H6TG64"/>
<dbReference type="RefSeq" id="XP_037226099.1">
    <property type="nucleotide sequence ID" value="XM_037358189.1"/>
</dbReference>
<evidence type="ECO:0000313" key="2">
    <source>
        <dbReference type="EMBL" id="KAF7316076.1"/>
    </source>
</evidence>
<reference evidence="2" key="1">
    <citation type="submission" date="2020-05" db="EMBL/GenBank/DDBJ databases">
        <title>Mycena genomes resolve the evolution of fungal bioluminescence.</title>
        <authorList>
            <person name="Tsai I.J."/>
        </authorList>
    </citation>
    <scope>NUCLEOTIDE SEQUENCE</scope>
    <source>
        <strain evidence="2">171206Taipei</strain>
    </source>
</reference>
<name>A0A8H6TG64_9AGAR</name>
<dbReference type="Proteomes" id="UP000636479">
    <property type="component" value="Unassembled WGS sequence"/>
</dbReference>
<dbReference type="SUPFAM" id="SSF81383">
    <property type="entry name" value="F-box domain"/>
    <property type="match status" value="1"/>
</dbReference>
<evidence type="ECO:0000259" key="1">
    <source>
        <dbReference type="PROSITE" id="PS50181"/>
    </source>
</evidence>
<accession>A0A8H6TG64</accession>
<feature type="domain" description="F-box" evidence="1">
    <location>
        <begin position="8"/>
        <end position="54"/>
    </location>
</feature>
<organism evidence="2 3">
    <name type="scientific">Mycena indigotica</name>
    <dbReference type="NCBI Taxonomy" id="2126181"/>
    <lineage>
        <taxon>Eukaryota</taxon>
        <taxon>Fungi</taxon>
        <taxon>Dikarya</taxon>
        <taxon>Basidiomycota</taxon>
        <taxon>Agaricomycotina</taxon>
        <taxon>Agaricomycetes</taxon>
        <taxon>Agaricomycetidae</taxon>
        <taxon>Agaricales</taxon>
        <taxon>Marasmiineae</taxon>
        <taxon>Mycenaceae</taxon>
        <taxon>Mycena</taxon>
    </lineage>
</organism>
<dbReference type="GeneID" id="59340705"/>
<dbReference type="EMBL" id="JACAZF010000001">
    <property type="protein sequence ID" value="KAF7316076.1"/>
    <property type="molecule type" value="Genomic_DNA"/>
</dbReference>
<protein>
    <recommendedName>
        <fullName evidence="1">F-box domain-containing protein</fullName>
    </recommendedName>
</protein>
<evidence type="ECO:0000313" key="3">
    <source>
        <dbReference type="Proteomes" id="UP000636479"/>
    </source>
</evidence>